<keyword evidence="1" id="KW-0812">Transmembrane</keyword>
<evidence type="ECO:0000256" key="1">
    <source>
        <dbReference type="SAM" id="Phobius"/>
    </source>
</evidence>
<proteinExistence type="predicted"/>
<reference evidence="2 3" key="1">
    <citation type="submission" date="2020-08" db="EMBL/GenBank/DDBJ databases">
        <title>Sequencing the genomes of 1000 actinobacteria strains.</title>
        <authorList>
            <person name="Klenk H.-P."/>
        </authorList>
    </citation>
    <scope>NUCLEOTIDE SEQUENCE [LARGE SCALE GENOMIC DNA]</scope>
    <source>
        <strain evidence="2 3">DSM 45859</strain>
    </source>
</reference>
<keyword evidence="1" id="KW-0472">Membrane</keyword>
<feature type="transmembrane region" description="Helical" evidence="1">
    <location>
        <begin position="129"/>
        <end position="148"/>
    </location>
</feature>
<evidence type="ECO:0000313" key="3">
    <source>
        <dbReference type="Proteomes" id="UP000581769"/>
    </source>
</evidence>
<dbReference type="AlphaFoldDB" id="A0A840IXD4"/>
<dbReference type="RefSeq" id="WP_184780909.1">
    <property type="nucleotide sequence ID" value="NZ_JACHMG010000001.1"/>
</dbReference>
<keyword evidence="1" id="KW-1133">Transmembrane helix</keyword>
<dbReference type="Proteomes" id="UP000581769">
    <property type="component" value="Unassembled WGS sequence"/>
</dbReference>
<accession>A0A840IXD4</accession>
<name>A0A840IXD4_9PSEU</name>
<comment type="caution">
    <text evidence="2">The sequence shown here is derived from an EMBL/GenBank/DDBJ whole genome shotgun (WGS) entry which is preliminary data.</text>
</comment>
<evidence type="ECO:0000313" key="2">
    <source>
        <dbReference type="EMBL" id="MBB4685957.1"/>
    </source>
</evidence>
<keyword evidence="3" id="KW-1185">Reference proteome</keyword>
<gene>
    <name evidence="2" type="ORF">BJY18_003442</name>
</gene>
<protein>
    <submittedName>
        <fullName evidence="2">Uncharacterized protein</fullName>
    </submittedName>
</protein>
<dbReference type="EMBL" id="JACHMG010000001">
    <property type="protein sequence ID" value="MBB4685957.1"/>
    <property type="molecule type" value="Genomic_DNA"/>
</dbReference>
<feature type="transmembrane region" description="Helical" evidence="1">
    <location>
        <begin position="103"/>
        <end position="122"/>
    </location>
</feature>
<organism evidence="2 3">
    <name type="scientific">Amycolatopsis jiangsuensis</name>
    <dbReference type="NCBI Taxonomy" id="1181879"/>
    <lineage>
        <taxon>Bacteria</taxon>
        <taxon>Bacillati</taxon>
        <taxon>Actinomycetota</taxon>
        <taxon>Actinomycetes</taxon>
        <taxon>Pseudonocardiales</taxon>
        <taxon>Pseudonocardiaceae</taxon>
        <taxon>Amycolatopsis</taxon>
    </lineage>
</organism>
<feature type="transmembrane region" description="Helical" evidence="1">
    <location>
        <begin position="79"/>
        <end position="97"/>
    </location>
</feature>
<sequence>MRAARLAAIVLIGLGMLAYSAWLLEFVMPTGVSPVTEPVEDLLLGDALFRVTTGVAGLAFLAAGPPLMRLVPVHWTGRLTAVTVAAYGILLLVDAGAPGSTLLRLLLNVAFLVGTVSLVLWWPPVWRTWAIGGLALILATWALVLLGPQPWHGVFTRVQLAARAAEILVGGAYVVRMPLSKARKPPAPDGILQCGGPPHPN</sequence>